<dbReference type="PANTHER" id="PTHR30545">
    <property type="entry name" value="SUGAR FERMENTATION STIMULATION PROTEIN A"/>
    <property type="match status" value="1"/>
</dbReference>
<keyword evidence="5" id="KW-1185">Reference proteome</keyword>
<accession>A0A0Q2QYA9</accession>
<dbReference type="GO" id="GO:0003677">
    <property type="term" value="F:DNA binding"/>
    <property type="evidence" value="ECO:0007669"/>
    <property type="project" value="InterPro"/>
</dbReference>
<dbReference type="AlphaFoldDB" id="A0A0Q2QYA9"/>
<name>A0A0Q2QYA9_VIBFU</name>
<gene>
    <name evidence="1" type="primary">sfsA</name>
    <name evidence="4" type="ORF">AMR76_15465</name>
</gene>
<sequence>MQFSPPLQSATLIQRYKRFLADVTLPSGDPLTMHCANTGAMTGCAEPGSTVWYSTSDNPKRKYAHSWEITQTARGHRICVNTARANTLVVEAIQDGTITELQGYDQLRTEVKYGNENSRIDILLNSESGPNCYIEVKSVTLLDERSGISGEENQCKGQGYFPDAVTTRGQKHLRELAEVAKNGSRAVLLFAVLHSGIEKVAPAHHIDANYSQLLIMAQEAGVEVLCYKAELSECGIRLVSSIEFAHQSPKN</sequence>
<dbReference type="InterPro" id="IPR041465">
    <property type="entry name" value="SfsA_N"/>
</dbReference>
<dbReference type="Proteomes" id="UP000051221">
    <property type="component" value="Unassembled WGS sequence"/>
</dbReference>
<dbReference type="FunCoup" id="A0A0Q2QYA9">
    <property type="interactions" value="23"/>
</dbReference>
<comment type="caution">
    <text evidence="4">The sequence shown here is derived from an EMBL/GenBank/DDBJ whole genome shotgun (WGS) entry which is preliminary data.</text>
</comment>
<dbReference type="InterPro" id="IPR040452">
    <property type="entry name" value="SfsA_C"/>
</dbReference>
<evidence type="ECO:0000259" key="2">
    <source>
        <dbReference type="Pfam" id="PF03749"/>
    </source>
</evidence>
<comment type="similarity">
    <text evidence="1">Belongs to the SfsA family.</text>
</comment>
<dbReference type="PANTHER" id="PTHR30545:SF2">
    <property type="entry name" value="SUGAR FERMENTATION STIMULATION PROTEIN A"/>
    <property type="match status" value="1"/>
</dbReference>
<organism evidence="4 5">
    <name type="scientific">Vibrio furnissii</name>
    <dbReference type="NCBI Taxonomy" id="29494"/>
    <lineage>
        <taxon>Bacteria</taxon>
        <taxon>Pseudomonadati</taxon>
        <taxon>Pseudomonadota</taxon>
        <taxon>Gammaproteobacteria</taxon>
        <taxon>Vibrionales</taxon>
        <taxon>Vibrionaceae</taxon>
        <taxon>Vibrio</taxon>
    </lineage>
</organism>
<feature type="domain" description="Sugar fermentation stimulation protein C-terminal" evidence="2">
    <location>
        <begin position="84"/>
        <end position="233"/>
    </location>
</feature>
<dbReference type="Gene3D" id="3.40.1350.60">
    <property type="match status" value="1"/>
</dbReference>
<dbReference type="RefSeq" id="WP_055466527.1">
    <property type="nucleotide sequence ID" value="NZ_CP128204.1"/>
</dbReference>
<evidence type="ECO:0000313" key="5">
    <source>
        <dbReference type="Proteomes" id="UP000051221"/>
    </source>
</evidence>
<evidence type="ECO:0000313" key="4">
    <source>
        <dbReference type="EMBL" id="KQH84957.1"/>
    </source>
</evidence>
<dbReference type="NCBIfam" id="TIGR00230">
    <property type="entry name" value="sfsA"/>
    <property type="match status" value="1"/>
</dbReference>
<dbReference type="InParanoid" id="A0A0Q2QYA9"/>
<evidence type="ECO:0000256" key="1">
    <source>
        <dbReference type="HAMAP-Rule" id="MF_00095"/>
    </source>
</evidence>
<dbReference type="InterPro" id="IPR005224">
    <property type="entry name" value="SfsA"/>
</dbReference>
<proteinExistence type="inferred from homology"/>
<dbReference type="Pfam" id="PF17746">
    <property type="entry name" value="SfsA_N"/>
    <property type="match status" value="1"/>
</dbReference>
<dbReference type="Pfam" id="PF03749">
    <property type="entry name" value="SfsA"/>
    <property type="match status" value="1"/>
</dbReference>
<dbReference type="EMBL" id="LKHS01000014">
    <property type="protein sequence ID" value="KQH84957.1"/>
    <property type="molecule type" value="Genomic_DNA"/>
</dbReference>
<dbReference type="Gene3D" id="2.40.50.580">
    <property type="match status" value="1"/>
</dbReference>
<evidence type="ECO:0000259" key="3">
    <source>
        <dbReference type="Pfam" id="PF17746"/>
    </source>
</evidence>
<feature type="domain" description="SfsA N-terminal OB" evidence="3">
    <location>
        <begin position="13"/>
        <end position="80"/>
    </location>
</feature>
<dbReference type="HAMAP" id="MF_00095">
    <property type="entry name" value="SfsA"/>
    <property type="match status" value="1"/>
</dbReference>
<protein>
    <recommendedName>
        <fullName evidence="1">Sugar fermentation stimulation protein homolog</fullName>
    </recommendedName>
</protein>
<dbReference type="FunFam" id="3.40.1350.60:FF:000001">
    <property type="entry name" value="Sugar fermentation stimulation protein A"/>
    <property type="match status" value="1"/>
</dbReference>
<dbReference type="FunFam" id="2.40.50.580:FF:000001">
    <property type="entry name" value="Sugar fermentation stimulation protein A"/>
    <property type="match status" value="1"/>
</dbReference>
<reference evidence="4 5" key="1">
    <citation type="submission" date="2015-08" db="EMBL/GenBank/DDBJ databases">
        <title>Antibacterial properties of a collection of Vibrionaceae strains.</title>
        <authorList>
            <person name="Giubergia S."/>
        </authorList>
    </citation>
    <scope>NUCLEOTIDE SEQUENCE [LARGE SCALE GENOMIC DNA]</scope>
    <source>
        <strain evidence="4 5">S0821</strain>
    </source>
</reference>
<dbReference type="CDD" id="cd22359">
    <property type="entry name" value="SfsA-like_bacterial"/>
    <property type="match status" value="1"/>
</dbReference>